<proteinExistence type="predicted"/>
<sequence length="77" mass="9048">MRIEKKVFASYSSVSMLRGKARGVRQLLASFNSKQHFSKSYAGITLRYSVEARSKRFSFKSWRRIQELEDGLDKLKR</sequence>
<evidence type="ECO:0000313" key="1">
    <source>
        <dbReference type="EMBL" id="KAF4335599.1"/>
    </source>
</evidence>
<comment type="caution">
    <text evidence="1">The sequence shown here is derived from an EMBL/GenBank/DDBJ whole genome shotgun (WGS) entry which is preliminary data.</text>
</comment>
<reference evidence="1" key="1">
    <citation type="journal article" date="2017" name="Mycologia">
        <title>Fusarium algeriense, sp. nov., a novel toxigenic crown rot pathogen of durum wheat from Algeria is nested in the Fusarium burgessii species complex.</title>
        <authorList>
            <person name="Laraba I."/>
            <person name="Keddad A."/>
            <person name="Boureghda H."/>
            <person name="Abdallah N."/>
            <person name="Vaughan M.M."/>
            <person name="Proctor R.H."/>
            <person name="Busman M."/>
            <person name="O'Donnell K."/>
        </authorList>
    </citation>
    <scope>NUCLEOTIDE SEQUENCE</scope>
    <source>
        <strain evidence="1">NRRL 25174</strain>
    </source>
</reference>
<dbReference type="Proteomes" id="UP000730481">
    <property type="component" value="Unassembled WGS sequence"/>
</dbReference>
<accession>A0A9P5AC50</accession>
<dbReference type="AlphaFoldDB" id="A0A9P5AC50"/>
<reference evidence="1" key="2">
    <citation type="submission" date="2020-02" db="EMBL/GenBank/DDBJ databases">
        <title>Identification and distribution of gene clusters putatively required for synthesis of sphingolipid metabolism inhibitors in phylogenetically diverse species of the filamentous fungus Fusarium.</title>
        <authorList>
            <person name="Kim H.-S."/>
            <person name="Busman M."/>
            <person name="Brown D.W."/>
            <person name="Divon H."/>
            <person name="Uhlig S."/>
            <person name="Proctor R.H."/>
        </authorList>
    </citation>
    <scope>NUCLEOTIDE SEQUENCE</scope>
    <source>
        <strain evidence="1">NRRL 25174</strain>
    </source>
</reference>
<protein>
    <submittedName>
        <fullName evidence="1">Uncharacterized protein</fullName>
    </submittedName>
</protein>
<organism evidence="1 2">
    <name type="scientific">Fusarium beomiforme</name>
    <dbReference type="NCBI Taxonomy" id="44412"/>
    <lineage>
        <taxon>Eukaryota</taxon>
        <taxon>Fungi</taxon>
        <taxon>Dikarya</taxon>
        <taxon>Ascomycota</taxon>
        <taxon>Pezizomycotina</taxon>
        <taxon>Sordariomycetes</taxon>
        <taxon>Hypocreomycetidae</taxon>
        <taxon>Hypocreales</taxon>
        <taxon>Nectriaceae</taxon>
        <taxon>Fusarium</taxon>
        <taxon>Fusarium burgessii species complex</taxon>
    </lineage>
</organism>
<dbReference type="OrthoDB" id="5087296at2759"/>
<dbReference type="EMBL" id="PVQB02000548">
    <property type="protein sequence ID" value="KAF4335599.1"/>
    <property type="molecule type" value="Genomic_DNA"/>
</dbReference>
<gene>
    <name evidence="1" type="ORF">FBEOM_10572</name>
</gene>
<evidence type="ECO:0000313" key="2">
    <source>
        <dbReference type="Proteomes" id="UP000730481"/>
    </source>
</evidence>
<name>A0A9P5AC50_9HYPO</name>
<keyword evidence="2" id="KW-1185">Reference proteome</keyword>